<keyword evidence="1" id="KW-0472">Membrane</keyword>
<comment type="caution">
    <text evidence="2">The sequence shown here is derived from an EMBL/GenBank/DDBJ whole genome shotgun (WGS) entry which is preliminary data.</text>
</comment>
<organism evidence="2 3">
    <name type="scientific">Luteimonas deserti</name>
    <dbReference type="NCBI Taxonomy" id="2752306"/>
    <lineage>
        <taxon>Bacteria</taxon>
        <taxon>Pseudomonadati</taxon>
        <taxon>Pseudomonadota</taxon>
        <taxon>Gammaproteobacteria</taxon>
        <taxon>Lysobacterales</taxon>
        <taxon>Lysobacteraceae</taxon>
        <taxon>Luteimonas</taxon>
    </lineage>
</organism>
<dbReference type="EMBL" id="JACCJZ010000004">
    <property type="protein sequence ID" value="NYZ61316.1"/>
    <property type="molecule type" value="Genomic_DNA"/>
</dbReference>
<evidence type="ECO:0000256" key="1">
    <source>
        <dbReference type="SAM" id="Phobius"/>
    </source>
</evidence>
<dbReference type="AlphaFoldDB" id="A0A7Z0QME3"/>
<feature type="transmembrane region" description="Helical" evidence="1">
    <location>
        <begin position="12"/>
        <end position="30"/>
    </location>
</feature>
<accession>A0A7Z0QME3</accession>
<evidence type="ECO:0000313" key="3">
    <source>
        <dbReference type="Proteomes" id="UP000589896"/>
    </source>
</evidence>
<keyword evidence="1" id="KW-1133">Transmembrane helix</keyword>
<protein>
    <submittedName>
        <fullName evidence="2">Uncharacterized protein</fullName>
    </submittedName>
</protein>
<evidence type="ECO:0000313" key="2">
    <source>
        <dbReference type="EMBL" id="NYZ61316.1"/>
    </source>
</evidence>
<reference evidence="2 3" key="1">
    <citation type="submission" date="2020-07" db="EMBL/GenBank/DDBJ databases">
        <title>isolation of Luteimonas sp. SJ-16.</title>
        <authorList>
            <person name="Huang X.-X."/>
            <person name="Xu L."/>
            <person name="Sun J.-Q."/>
        </authorList>
    </citation>
    <scope>NUCLEOTIDE SEQUENCE [LARGE SCALE GENOMIC DNA]</scope>
    <source>
        <strain evidence="2 3">SJ-16</strain>
    </source>
</reference>
<name>A0A7Z0QME3_9GAMM</name>
<gene>
    <name evidence="2" type="ORF">H0E82_00865</name>
</gene>
<keyword evidence="3" id="KW-1185">Reference proteome</keyword>
<keyword evidence="1" id="KW-0812">Transmembrane</keyword>
<proteinExistence type="predicted"/>
<sequence>MNPSDRAHGWRVLALCAVLVLCVWVGWRDFDPWIARDDVREAIRLTVRRSVQIAVQFVAPGVLLALLTRELRAVRRARARRPT</sequence>
<dbReference type="RefSeq" id="WP_180543088.1">
    <property type="nucleotide sequence ID" value="NZ_JACCJZ010000004.1"/>
</dbReference>
<dbReference type="Proteomes" id="UP000589896">
    <property type="component" value="Unassembled WGS sequence"/>
</dbReference>